<accession>A0A846WXU4</accession>
<dbReference type="Pfam" id="PF13649">
    <property type="entry name" value="Methyltransf_25"/>
    <property type="match status" value="1"/>
</dbReference>
<dbReference type="AlphaFoldDB" id="A0A846WXU4"/>
<dbReference type="SUPFAM" id="SSF53335">
    <property type="entry name" value="S-adenosyl-L-methionine-dependent methyltransferases"/>
    <property type="match status" value="1"/>
</dbReference>
<keyword evidence="1 4" id="KW-0489">Methyltransferase</keyword>
<dbReference type="GO" id="GO:0032259">
    <property type="term" value="P:methylation"/>
    <property type="evidence" value="ECO:0007669"/>
    <property type="project" value="UniProtKB-KW"/>
</dbReference>
<feature type="domain" description="Methyltransferase" evidence="3">
    <location>
        <begin position="36"/>
        <end position="112"/>
    </location>
</feature>
<gene>
    <name evidence="4" type="ORF">HF999_02175</name>
</gene>
<dbReference type="CDD" id="cd02440">
    <property type="entry name" value="AdoMet_MTases"/>
    <property type="match status" value="1"/>
</dbReference>
<sequence length="252" mass="27996">MTSHRWDPSQYLRYGDERTRPFLDLIARVPGDARTVVDLGCGPGNDLPPLRARWPEAAIHGIDSSPDMIDRARADVADPRATFAVGDAAAWRPDGARPDVIVSNAMYQWIDRHIDLLPAAADGAAHAFAFQVPGNQDAPSHTLLATVAAEFGITDFRRVDVRDPAEYLAVLQRPGWDVDVWESTYLHVLQGPDAVFEWISGTGARPVLERLAGAEREAFIARYKAELNIAYPRRDFGTVLPFRRIFAVAVRR</sequence>
<evidence type="ECO:0000256" key="2">
    <source>
        <dbReference type="ARBA" id="ARBA00022679"/>
    </source>
</evidence>
<protein>
    <submittedName>
        <fullName evidence="4">Methyltransferase domain-containing protein</fullName>
    </submittedName>
</protein>
<reference evidence="4 5" key="1">
    <citation type="submission" date="2020-04" db="EMBL/GenBank/DDBJ databases">
        <title>MicrobeNet Type strains.</title>
        <authorList>
            <person name="Nicholson A.C."/>
        </authorList>
    </citation>
    <scope>NUCLEOTIDE SEQUENCE [LARGE SCALE GENOMIC DNA]</scope>
    <source>
        <strain evidence="4 5">DSM 44113</strain>
    </source>
</reference>
<organism evidence="4 5">
    <name type="scientific">Tsukamurella spumae</name>
    <dbReference type="NCBI Taxonomy" id="44753"/>
    <lineage>
        <taxon>Bacteria</taxon>
        <taxon>Bacillati</taxon>
        <taxon>Actinomycetota</taxon>
        <taxon>Actinomycetes</taxon>
        <taxon>Mycobacteriales</taxon>
        <taxon>Tsukamurellaceae</taxon>
        <taxon>Tsukamurella</taxon>
    </lineage>
</organism>
<evidence type="ECO:0000256" key="1">
    <source>
        <dbReference type="ARBA" id="ARBA00022603"/>
    </source>
</evidence>
<dbReference type="RefSeq" id="WP_168544300.1">
    <property type="nucleotide sequence ID" value="NZ_BAAAKS010000025.1"/>
</dbReference>
<name>A0A846WXU4_9ACTN</name>
<proteinExistence type="predicted"/>
<keyword evidence="2 4" id="KW-0808">Transferase</keyword>
<dbReference type="InterPro" id="IPR023149">
    <property type="entry name" value="Trans_acon_MeTrfase_C"/>
</dbReference>
<dbReference type="PANTHER" id="PTHR43861:SF1">
    <property type="entry name" value="TRANS-ACONITATE 2-METHYLTRANSFERASE"/>
    <property type="match status" value="1"/>
</dbReference>
<dbReference type="Gene3D" id="1.10.150.290">
    <property type="entry name" value="S-adenosyl-L-methionine-dependent methyltransferases"/>
    <property type="match status" value="1"/>
</dbReference>
<evidence type="ECO:0000313" key="4">
    <source>
        <dbReference type="EMBL" id="NKY17186.1"/>
    </source>
</evidence>
<evidence type="ECO:0000259" key="3">
    <source>
        <dbReference type="Pfam" id="PF13649"/>
    </source>
</evidence>
<evidence type="ECO:0000313" key="5">
    <source>
        <dbReference type="Proteomes" id="UP000582646"/>
    </source>
</evidence>
<dbReference type="Gene3D" id="3.40.50.150">
    <property type="entry name" value="Vaccinia Virus protein VP39"/>
    <property type="match status" value="1"/>
</dbReference>
<dbReference type="InterPro" id="IPR029063">
    <property type="entry name" value="SAM-dependent_MTases_sf"/>
</dbReference>
<dbReference type="Proteomes" id="UP000582646">
    <property type="component" value="Unassembled WGS sequence"/>
</dbReference>
<dbReference type="InterPro" id="IPR041698">
    <property type="entry name" value="Methyltransf_25"/>
</dbReference>
<dbReference type="GO" id="GO:0030798">
    <property type="term" value="F:trans-aconitate 2-methyltransferase activity"/>
    <property type="evidence" value="ECO:0007669"/>
    <property type="project" value="InterPro"/>
</dbReference>
<dbReference type="EMBL" id="JAAXOQ010000002">
    <property type="protein sequence ID" value="NKY17186.1"/>
    <property type="molecule type" value="Genomic_DNA"/>
</dbReference>
<comment type="caution">
    <text evidence="4">The sequence shown here is derived from an EMBL/GenBank/DDBJ whole genome shotgun (WGS) entry which is preliminary data.</text>
</comment>
<keyword evidence="5" id="KW-1185">Reference proteome</keyword>
<dbReference type="PANTHER" id="PTHR43861">
    <property type="entry name" value="TRANS-ACONITATE 2-METHYLTRANSFERASE-RELATED"/>
    <property type="match status" value="1"/>
</dbReference>